<feature type="coiled-coil region" evidence="1">
    <location>
        <begin position="581"/>
        <end position="630"/>
    </location>
</feature>
<feature type="compositionally biased region" description="Basic residues" evidence="2">
    <location>
        <begin position="804"/>
        <end position="827"/>
    </location>
</feature>
<feature type="region of interest" description="Disordered" evidence="2">
    <location>
        <begin position="1"/>
        <end position="49"/>
    </location>
</feature>
<organism evidence="4">
    <name type="scientific">Caenorhabditis remanei</name>
    <name type="common">Caenorhabditis vulgaris</name>
    <dbReference type="NCBI Taxonomy" id="31234"/>
    <lineage>
        <taxon>Eukaryota</taxon>
        <taxon>Metazoa</taxon>
        <taxon>Ecdysozoa</taxon>
        <taxon>Nematoda</taxon>
        <taxon>Chromadorea</taxon>
        <taxon>Rhabditida</taxon>
        <taxon>Rhabditina</taxon>
        <taxon>Rhabditomorpha</taxon>
        <taxon>Rhabditoidea</taxon>
        <taxon>Rhabditidae</taxon>
        <taxon>Peloderinae</taxon>
        <taxon>Caenorhabditis</taxon>
    </lineage>
</organism>
<dbReference type="InterPro" id="IPR005312">
    <property type="entry name" value="DUF1759"/>
</dbReference>
<feature type="compositionally biased region" description="Polar residues" evidence="2">
    <location>
        <begin position="340"/>
        <end position="349"/>
    </location>
</feature>
<feature type="compositionally biased region" description="Polar residues" evidence="2">
    <location>
        <begin position="512"/>
        <end position="521"/>
    </location>
</feature>
<keyword evidence="1" id="KW-0175">Coiled coil</keyword>
<dbReference type="Proteomes" id="UP000008281">
    <property type="component" value="Unassembled WGS sequence"/>
</dbReference>
<feature type="region of interest" description="Disordered" evidence="2">
    <location>
        <begin position="1036"/>
        <end position="1064"/>
    </location>
</feature>
<dbReference type="EMBL" id="DS268464">
    <property type="protein sequence ID" value="EFP06735.1"/>
    <property type="molecule type" value="Genomic_DNA"/>
</dbReference>
<feature type="region of interest" description="Disordered" evidence="2">
    <location>
        <begin position="512"/>
        <end position="574"/>
    </location>
</feature>
<gene>
    <name evidence="3" type="ORF">CRE_12046</name>
</gene>
<dbReference type="HOGENOM" id="CLU_002163_0_0_1"/>
<dbReference type="STRING" id="31234.E3MPZ0"/>
<feature type="compositionally biased region" description="Basic and acidic residues" evidence="2">
    <location>
        <begin position="523"/>
        <end position="551"/>
    </location>
</feature>
<evidence type="ECO:0000256" key="1">
    <source>
        <dbReference type="SAM" id="Coils"/>
    </source>
</evidence>
<name>E3MPZ0_CAERE</name>
<dbReference type="Pfam" id="PF03564">
    <property type="entry name" value="DUF1759"/>
    <property type="match status" value="1"/>
</dbReference>
<feature type="region of interest" description="Disordered" evidence="2">
    <location>
        <begin position="1707"/>
        <end position="1728"/>
    </location>
</feature>
<evidence type="ECO:0000256" key="2">
    <source>
        <dbReference type="SAM" id="MobiDB-lite"/>
    </source>
</evidence>
<feature type="region of interest" description="Disordered" evidence="2">
    <location>
        <begin position="785"/>
        <end position="831"/>
    </location>
</feature>
<keyword evidence="4" id="KW-1185">Reference proteome</keyword>
<dbReference type="eggNOG" id="KOG0017">
    <property type="taxonomic scope" value="Eukaryota"/>
</dbReference>
<feature type="compositionally biased region" description="Polar residues" evidence="2">
    <location>
        <begin position="691"/>
        <end position="703"/>
    </location>
</feature>
<feature type="region of interest" description="Disordered" evidence="2">
    <location>
        <begin position="679"/>
        <end position="703"/>
    </location>
</feature>
<feature type="compositionally biased region" description="Low complexity" evidence="2">
    <location>
        <begin position="552"/>
        <end position="561"/>
    </location>
</feature>
<dbReference type="PANTHER" id="PTHR47331">
    <property type="entry name" value="PHD-TYPE DOMAIN-CONTAINING PROTEIN"/>
    <property type="match status" value="1"/>
</dbReference>
<evidence type="ECO:0000313" key="3">
    <source>
        <dbReference type="EMBL" id="EFP06735.1"/>
    </source>
</evidence>
<feature type="compositionally biased region" description="Polar residues" evidence="2">
    <location>
        <begin position="565"/>
        <end position="574"/>
    </location>
</feature>
<reference evidence="3" key="1">
    <citation type="submission" date="2007-07" db="EMBL/GenBank/DDBJ databases">
        <title>PCAP assembly of the Caenorhabditis remanei genome.</title>
        <authorList>
            <consortium name="The Caenorhabditis remanei Sequencing Consortium"/>
            <person name="Wilson R.K."/>
        </authorList>
    </citation>
    <scope>NUCLEOTIDE SEQUENCE [LARGE SCALE GENOMIC DNA]</scope>
    <source>
        <strain evidence="3">PB4641</strain>
    </source>
</reference>
<sequence length="1881" mass="211506">MGRRSNAKSDEKSDDNSAATSVKILKRPPNEEHSEETLPVVEGDDSNKENNIVISPKRQKTALVPEVQQEEVIMILSDEPEQTSMDHDHWWQDYCSEVMNLRKEVAESNEKLQSLIEMKQTDGIPDFITEVADLAGKVDEGMTALSDHKAIVETAMNLNSTLLTKYDQLAQNFSTLAKAQQKWVEEQDHAKKFNSIIELISPLHEKINTIGTFVSGVVAASQRPLTDGKERDPSRIPLKKKYCVFCDKLTHTSEECKTVTGYDDRRAMAKQKNICVKCIGQYKEEGQGHVNCPQQNIVCPRCSAKVENKAMSAHSETFCFLKKEQNTAKDRPNAPPRNGLYQQNRSRSMSPEDHTSRNSSRGDLLTRMRHNSPPLQATSLLQRIVGPLKTSITKKCKTAGELIESSDHAIALFEDPHAEHITTHQQKLVDAEEILQDLHKTSAALQNLGEYIITKFSDPEMQASPEKEEYMSDVKNHLAQAHMDEIILLINHNANKLKIILATNTPSIENISLNPENSTMSDDCDHGDKHQSPNENSAHSEDAVPTDHRESNSSQSSTYHETSSDLPNQLPEPTSINESMLKQAETGNRRLQEEVQRLKLNNEKKLLAQMATEKQRLELEKERLLRQETQMDLATARSENYSKILTNIEHTARHSDPTPISVQTDPNQNIAKDAIVQSSATPIAPTPTSQPNPSYIKDNNTTQANPTSQEMLLINVMNKLSSIEITQNKTNTAIFAEMAKGQAKLETLVDKRLEQRLRDLIKAEDASVTHDGDAEDEEHFIEEYEKQGCTADEPSGTSRSNTDKRHRNCSRSRSPSHSHSRHRSRSSHHTDISLDTLIQHIKAFDGTGKLDIFEKTFANSVMKHPKLNDDVRYAILTTLVKGEATPCIDQSTDSKSAIETTLKNLREVYGKCNDKYNLLTKLKQLPFHQSNTRQMRLDVVTHSVVLRQLREKNMSEDDESAIHIIVGKLQPAIRAKLASFLSKMGPRVTQTQVLQRIGQCIDNIEMENTIMSQVTPIAENEVPTSFASIHYARASSYPQNTNGQPIERSDERPQSDRPLAYNPNAYRNSFYDTATKAQLDGIYAPGEKGVNSYLLARSFPFKNEEANKCGTCDGMHNPIRCKLSSTAFRQAAAKRGLCPICNFKHDITTCKTRRCCGYCGGLHHMGGCPKKDFFWLLELTAHNRGIPADTGSKVPNPVSQADLPTALCNTSYSKVSAISPLQTAPVVDQLTISCPQTVVRNTFEEYGIYRFVQFVSRTSPPHHITTAVAENIYHRLTFMCFETRDNQNILALVDLGGSLSQVLESKTQQLRLIVLTKTQLSLPGPESRTNNDSNIVLISDSRVSLKFTIAGNFPAQKKLVRIVTIILSTFSKTLNRKQWEKPLMKQFTASKDPVHQAKVACYFIIRKHYPDTEFIGPKFPFSWSFYIDSSDLYRVDNPVLSQEAYGTILFHDDHHSAFMIVLETHEINGNLPENYTRAVLRTTYWTAQDEALAKSVTKKCVACNIANSYPFAYPITATLPKCKTTPSKQFSKVDIDCYGPVVYQNDVDKRFETADVLIHTCSASRGAFLRLVPDSIPSETYSDNVGTLKLDAAIINKCTEYFEFSQTLIRFSASEAITCRYTTHLAPWQESIYERIVQIVKRQVLSNLLNRHTWPLGVTIKVNKSERDGEIRSAIVKCQEKLIERPVCHLIPLGLKSLNHQCQEDKREGTESYDVEVPAEQEPASAENTLSKTALPTTLITLDKKYAPKLFRKNVLPNIAETSAHPADKGTAEDESEDYKQIVITPRESTDLESMTLLEDSYSTEGGVYQDPQNTLPNIVRDDDAENSPAGRSRDYNPRRTKATHINYVHTADIKILSRPSPPECCQLYHAKHSFDNLKAL</sequence>
<evidence type="ECO:0000313" key="4">
    <source>
        <dbReference type="Proteomes" id="UP000008281"/>
    </source>
</evidence>
<feature type="region of interest" description="Disordered" evidence="2">
    <location>
        <begin position="1804"/>
        <end position="1840"/>
    </location>
</feature>
<proteinExistence type="predicted"/>
<evidence type="ECO:0008006" key="5">
    <source>
        <dbReference type="Google" id="ProtNLM"/>
    </source>
</evidence>
<dbReference type="InParanoid" id="E3MPZ0"/>
<protein>
    <recommendedName>
        <fullName evidence="5">Peptidase aspartic putative domain-containing protein</fullName>
    </recommendedName>
</protein>
<feature type="region of interest" description="Disordered" evidence="2">
    <location>
        <begin position="326"/>
        <end position="373"/>
    </location>
</feature>
<accession>E3MPZ0</accession>